<dbReference type="STRING" id="104452.A0A0L7L5S1"/>
<dbReference type="Gene3D" id="2.40.180.10">
    <property type="entry name" value="Catalase core domain"/>
    <property type="match status" value="1"/>
</dbReference>
<dbReference type="Pfam" id="PF06628">
    <property type="entry name" value="Catalase-rel"/>
    <property type="match status" value="1"/>
</dbReference>
<dbReference type="InterPro" id="IPR010582">
    <property type="entry name" value="Catalase_immune_responsive"/>
</dbReference>
<keyword evidence="3" id="KW-0349">Heme</keyword>
<dbReference type="InterPro" id="IPR020835">
    <property type="entry name" value="Catalase_sf"/>
</dbReference>
<dbReference type="InterPro" id="IPR011614">
    <property type="entry name" value="Catalase_core"/>
</dbReference>
<keyword evidence="5" id="KW-0560">Oxidoreductase</keyword>
<accession>A0A0L7L5S1</accession>
<dbReference type="GO" id="GO:0020037">
    <property type="term" value="F:heme binding"/>
    <property type="evidence" value="ECO:0007669"/>
    <property type="project" value="InterPro"/>
</dbReference>
<dbReference type="SMART" id="SM01060">
    <property type="entry name" value="Catalase"/>
    <property type="match status" value="1"/>
</dbReference>
<evidence type="ECO:0000256" key="5">
    <source>
        <dbReference type="ARBA" id="ARBA00023002"/>
    </source>
</evidence>
<evidence type="ECO:0000256" key="3">
    <source>
        <dbReference type="ARBA" id="ARBA00022617"/>
    </source>
</evidence>
<evidence type="ECO:0000256" key="7">
    <source>
        <dbReference type="ARBA" id="ARBA00023324"/>
    </source>
</evidence>
<keyword evidence="6" id="KW-0408">Iron</keyword>
<organism evidence="10 11">
    <name type="scientific">Operophtera brumata</name>
    <name type="common">Winter moth</name>
    <name type="synonym">Phalaena brumata</name>
    <dbReference type="NCBI Taxonomy" id="104452"/>
    <lineage>
        <taxon>Eukaryota</taxon>
        <taxon>Metazoa</taxon>
        <taxon>Ecdysozoa</taxon>
        <taxon>Arthropoda</taxon>
        <taxon>Hexapoda</taxon>
        <taxon>Insecta</taxon>
        <taxon>Pterygota</taxon>
        <taxon>Neoptera</taxon>
        <taxon>Endopterygota</taxon>
        <taxon>Lepidoptera</taxon>
        <taxon>Glossata</taxon>
        <taxon>Ditrysia</taxon>
        <taxon>Geometroidea</taxon>
        <taxon>Geometridae</taxon>
        <taxon>Larentiinae</taxon>
        <taxon>Operophtera</taxon>
    </lineage>
</organism>
<evidence type="ECO:0000256" key="1">
    <source>
        <dbReference type="ARBA" id="ARBA00005329"/>
    </source>
</evidence>
<dbReference type="PANTHER" id="PTHR11465:SF9">
    <property type="entry name" value="CATALASE"/>
    <property type="match status" value="1"/>
</dbReference>
<dbReference type="Pfam" id="PF00199">
    <property type="entry name" value="Catalase"/>
    <property type="match status" value="1"/>
</dbReference>
<dbReference type="PROSITE" id="PS00438">
    <property type="entry name" value="CATALASE_2"/>
    <property type="match status" value="1"/>
</dbReference>
<keyword evidence="4" id="KW-0479">Metal-binding</keyword>
<keyword evidence="7" id="KW-0376">Hydrogen peroxide</keyword>
<dbReference type="GO" id="GO:0042744">
    <property type="term" value="P:hydrogen peroxide catabolic process"/>
    <property type="evidence" value="ECO:0007669"/>
    <property type="project" value="UniProtKB-KW"/>
</dbReference>
<protein>
    <submittedName>
        <fullName evidence="10">Catalase</fullName>
    </submittedName>
</protein>
<feature type="region of interest" description="Disordered" evidence="8">
    <location>
        <begin position="598"/>
        <end position="635"/>
    </location>
</feature>
<dbReference type="GO" id="GO:0005739">
    <property type="term" value="C:mitochondrion"/>
    <property type="evidence" value="ECO:0007669"/>
    <property type="project" value="TreeGrafter"/>
</dbReference>
<proteinExistence type="inferred from homology"/>
<reference evidence="10 11" key="1">
    <citation type="journal article" date="2015" name="Genome Biol. Evol.">
        <title>The genome of winter moth (Operophtera brumata) provides a genomic perspective on sexual dimorphism and phenology.</title>
        <authorList>
            <person name="Derks M.F."/>
            <person name="Smit S."/>
            <person name="Salis L."/>
            <person name="Schijlen E."/>
            <person name="Bossers A."/>
            <person name="Mateman C."/>
            <person name="Pijl A.S."/>
            <person name="de Ridder D."/>
            <person name="Groenen M.A."/>
            <person name="Visser M.E."/>
            <person name="Megens H.J."/>
        </authorList>
    </citation>
    <scope>NUCLEOTIDE SEQUENCE [LARGE SCALE GENOMIC DNA]</scope>
    <source>
        <strain evidence="10">WM2013NL</strain>
        <tissue evidence="10">Head and thorax</tissue>
    </source>
</reference>
<dbReference type="Proteomes" id="UP000037510">
    <property type="component" value="Unassembled WGS sequence"/>
</dbReference>
<dbReference type="SUPFAM" id="SSF56634">
    <property type="entry name" value="Heme-dependent catalase-like"/>
    <property type="match status" value="1"/>
</dbReference>
<sequence length="756" mass="85656">MYIGQNGDRFVVCIENTIQEIPGPASLWETPDHDHRLGLEIMKVLVLILMLKMVISKKEELAPAAQQIVNFKQKTKGPIGVMKTSGGAPIEYHDANNTLDKPLYLNEYYIDSITHFVREKRPERIVHAKAAGAFGYFKVTHDISDICKASLFSAVGKKTPVAARFSLANTETDTSRDARGFAIKFYTEEGNFDIAGLNFPMFAFKDPLLFTTFARTQTRNPATNLIDGNMMWDFLTLNPESFYIFLLIFGSRGIPDGYRHMPGYSIHTYELVNKFGGKSFARFHFIPDAGIKNLLTEQAMEINGVDPDYATRDLYNAIGRGDFPGWTLKIQVLSLEDVKCAGFDVFDVTKVLPLDKYPLRPVGKLCLDRNPVNYIAQIGQLAYSPANLVPGIHGAPDKVFEARRLAYRDAQYYRLGANFNKIPVNCPMHSKPMTYNRNGRPPVDDNGRDIPNYYPNSFNGPAPYIDSKRTELIKIYQDKPNNFEQATELYTNGMTKEERCRLVKNVLYSLASAIQELQDKAVKIFSMIHPDLGRRIQQETLEERPEILEKDEVAFFQEKPLEAEGEVKREVHEQFDDSLASGVLEDMTKIIAKINPKNKRSNTRCTNDNNNKESTSKTTEEIPDTTTSDYEITSGGYSGEITTEISSDINEITTRGYVDLNNIIAQIKPRDNRNGINNKVTTKVTSLLNRYKSKIETKKDGKEDTVKGQKRSIRNYGDSYIGSTDWSELYLSPSEVEDQALKIEQAIEDHNKKKER</sequence>
<dbReference type="InterPro" id="IPR024708">
    <property type="entry name" value="Catalase_AS"/>
</dbReference>
<dbReference type="PANTHER" id="PTHR11465">
    <property type="entry name" value="CATALASE"/>
    <property type="match status" value="1"/>
</dbReference>
<evidence type="ECO:0000259" key="9">
    <source>
        <dbReference type="SMART" id="SM01060"/>
    </source>
</evidence>
<evidence type="ECO:0000256" key="6">
    <source>
        <dbReference type="ARBA" id="ARBA00023004"/>
    </source>
</evidence>
<evidence type="ECO:0000313" key="11">
    <source>
        <dbReference type="Proteomes" id="UP000037510"/>
    </source>
</evidence>
<comment type="caution">
    <text evidence="10">The sequence shown here is derived from an EMBL/GenBank/DDBJ whole genome shotgun (WGS) entry which is preliminary data.</text>
</comment>
<gene>
    <name evidence="10" type="ORF">OBRU01_16183</name>
</gene>
<dbReference type="GO" id="GO:0005777">
    <property type="term" value="C:peroxisome"/>
    <property type="evidence" value="ECO:0007669"/>
    <property type="project" value="TreeGrafter"/>
</dbReference>
<dbReference type="GO" id="GO:0046872">
    <property type="term" value="F:metal ion binding"/>
    <property type="evidence" value="ECO:0007669"/>
    <property type="project" value="UniProtKB-KW"/>
</dbReference>
<dbReference type="PROSITE" id="PS51402">
    <property type="entry name" value="CATALASE_3"/>
    <property type="match status" value="1"/>
</dbReference>
<comment type="similarity">
    <text evidence="1">Belongs to the catalase family.</text>
</comment>
<dbReference type="GO" id="GO:0004096">
    <property type="term" value="F:catalase activity"/>
    <property type="evidence" value="ECO:0007669"/>
    <property type="project" value="UniProtKB-EC"/>
</dbReference>
<evidence type="ECO:0000256" key="2">
    <source>
        <dbReference type="ARBA" id="ARBA00022559"/>
    </source>
</evidence>
<dbReference type="AlphaFoldDB" id="A0A0L7L5S1"/>
<dbReference type="GO" id="GO:0042542">
    <property type="term" value="P:response to hydrogen peroxide"/>
    <property type="evidence" value="ECO:0007669"/>
    <property type="project" value="TreeGrafter"/>
</dbReference>
<evidence type="ECO:0000256" key="4">
    <source>
        <dbReference type="ARBA" id="ARBA00022723"/>
    </source>
</evidence>
<dbReference type="EMBL" id="JTDY01002827">
    <property type="protein sequence ID" value="KOB70646.1"/>
    <property type="molecule type" value="Genomic_DNA"/>
</dbReference>
<keyword evidence="11" id="KW-1185">Reference proteome</keyword>
<evidence type="ECO:0000313" key="10">
    <source>
        <dbReference type="EMBL" id="KOB70646.1"/>
    </source>
</evidence>
<evidence type="ECO:0000256" key="8">
    <source>
        <dbReference type="SAM" id="MobiDB-lite"/>
    </source>
</evidence>
<name>A0A0L7L5S1_OPEBR</name>
<dbReference type="PRINTS" id="PR00067">
    <property type="entry name" value="CATALASE"/>
</dbReference>
<dbReference type="InterPro" id="IPR018028">
    <property type="entry name" value="Catalase"/>
</dbReference>
<feature type="compositionally biased region" description="Basic and acidic residues" evidence="8">
    <location>
        <begin position="610"/>
        <end position="620"/>
    </location>
</feature>
<feature type="domain" description="Catalase core" evidence="9">
    <location>
        <begin position="83"/>
        <end position="462"/>
    </location>
</feature>
<keyword evidence="2" id="KW-0575">Peroxidase</keyword>